<dbReference type="PIRSF" id="PIRSF006386">
    <property type="entry name" value="HCCAis_GSTk"/>
    <property type="match status" value="1"/>
</dbReference>
<dbReference type="Gene3D" id="3.40.30.10">
    <property type="entry name" value="Glutaredoxin"/>
    <property type="match status" value="1"/>
</dbReference>
<dbReference type="GO" id="GO:0018845">
    <property type="term" value="F:2-hydroxychromene-2-carboxylate isomerase activity"/>
    <property type="evidence" value="ECO:0007669"/>
    <property type="project" value="UniProtKB-UniRule"/>
</dbReference>
<dbReference type="GO" id="GO:0004602">
    <property type="term" value="F:glutathione peroxidase activity"/>
    <property type="evidence" value="ECO:0007669"/>
    <property type="project" value="TreeGrafter"/>
</dbReference>
<dbReference type="InterPro" id="IPR014440">
    <property type="entry name" value="HCCAis_GSTk"/>
</dbReference>
<gene>
    <name evidence="4" type="ORF">AXW67_26505</name>
</gene>
<dbReference type="PANTHER" id="PTHR42943">
    <property type="entry name" value="GLUTATHIONE S-TRANSFERASE KAPPA"/>
    <property type="match status" value="1"/>
</dbReference>
<dbReference type="RefSeq" id="WP_063681285.1">
    <property type="nucleotide sequence ID" value="NZ_LSEF01000098.1"/>
</dbReference>
<feature type="active site" description="Nucleophile" evidence="2">
    <location>
        <position position="13"/>
    </location>
</feature>
<dbReference type="GO" id="GO:0004364">
    <property type="term" value="F:glutathione transferase activity"/>
    <property type="evidence" value="ECO:0007669"/>
    <property type="project" value="TreeGrafter"/>
</dbReference>
<dbReference type="Proteomes" id="UP000077173">
    <property type="component" value="Unassembled WGS sequence"/>
</dbReference>
<dbReference type="InterPro" id="IPR001853">
    <property type="entry name" value="DSBA-like_thioredoxin_dom"/>
</dbReference>
<name>A0A176YR66_9BRAD</name>
<keyword evidence="1" id="KW-0413">Isomerase</keyword>
<comment type="similarity">
    <text evidence="1">Belongs to the GST superfamily. NadH family.</text>
</comment>
<dbReference type="InterPro" id="IPR051924">
    <property type="entry name" value="GST_Kappa/NadH"/>
</dbReference>
<evidence type="ECO:0000313" key="4">
    <source>
        <dbReference type="EMBL" id="OAF09327.1"/>
    </source>
</evidence>
<evidence type="ECO:0000313" key="5">
    <source>
        <dbReference type="Proteomes" id="UP000077173"/>
    </source>
</evidence>
<feature type="domain" description="DSBA-like thioredoxin" evidence="3">
    <location>
        <begin position="4"/>
        <end position="193"/>
    </location>
</feature>
<dbReference type="InterPro" id="IPR036249">
    <property type="entry name" value="Thioredoxin-like_sf"/>
</dbReference>
<evidence type="ECO:0000256" key="2">
    <source>
        <dbReference type="PIRSR" id="PIRSR006386-1"/>
    </source>
</evidence>
<dbReference type="PANTHER" id="PTHR42943:SF2">
    <property type="entry name" value="GLUTATHIONE S-TRANSFERASE KAPPA 1"/>
    <property type="match status" value="1"/>
</dbReference>
<evidence type="ECO:0000256" key="1">
    <source>
        <dbReference type="PIRNR" id="PIRNR006386"/>
    </source>
</evidence>
<dbReference type="AlphaFoldDB" id="A0A176YR66"/>
<accession>A0A176YR66</accession>
<dbReference type="EC" id="5.99.1.4" evidence="1"/>
<dbReference type="GO" id="GO:0006749">
    <property type="term" value="P:glutathione metabolic process"/>
    <property type="evidence" value="ECO:0007669"/>
    <property type="project" value="TreeGrafter"/>
</dbReference>
<comment type="caution">
    <text evidence="4">The sequence shown here is derived from an EMBL/GenBank/DDBJ whole genome shotgun (WGS) entry which is preliminary data.</text>
</comment>
<sequence length="204" mass="22831">MAATIDVYYDFRSPYAYFAAHRIRDREIAGHSWRWCPVSIDLLLNLQAGREPFAPYSDPLSAPKRAHLIADVRRLAAYHDLPLRPPRPARPNSVPALCLAALIDESARAVFTMSVFDALWRDQQDIADPEVLAACLMRTAASGDLVSRAFTAPARLRLAEQTKEAYARGIFGVPSFAVGTDIFFGNDRLDLLRWTLERQIQSAS</sequence>
<protein>
    <recommendedName>
        <fullName evidence="1">2-hydroxychromene-2-carboxylate isomerase</fullName>
        <ecNumber evidence="1">5.99.1.4</ecNumber>
    </recommendedName>
</protein>
<evidence type="ECO:0000259" key="3">
    <source>
        <dbReference type="Pfam" id="PF01323"/>
    </source>
</evidence>
<dbReference type="SUPFAM" id="SSF52833">
    <property type="entry name" value="Thioredoxin-like"/>
    <property type="match status" value="1"/>
</dbReference>
<organism evidence="4 5">
    <name type="scientific">Bradyrhizobium neotropicale</name>
    <dbReference type="NCBI Taxonomy" id="1497615"/>
    <lineage>
        <taxon>Bacteria</taxon>
        <taxon>Pseudomonadati</taxon>
        <taxon>Pseudomonadota</taxon>
        <taxon>Alphaproteobacteria</taxon>
        <taxon>Hyphomicrobiales</taxon>
        <taxon>Nitrobacteraceae</taxon>
        <taxon>Bradyrhizobium</taxon>
    </lineage>
</organism>
<dbReference type="Pfam" id="PF01323">
    <property type="entry name" value="DSBA"/>
    <property type="match status" value="1"/>
</dbReference>
<dbReference type="GeneID" id="32583731"/>
<dbReference type="EMBL" id="LSEF01000098">
    <property type="protein sequence ID" value="OAF09327.1"/>
    <property type="molecule type" value="Genomic_DNA"/>
</dbReference>
<proteinExistence type="inferred from homology"/>
<keyword evidence="5" id="KW-1185">Reference proteome</keyword>
<comment type="catalytic activity">
    <reaction evidence="1">
        <text>2-hydroxychromene-2-carboxylate = (3E)-4-(2-hydroxyphenyl)-2-oxobut-3-enoate</text>
        <dbReference type="Rhea" id="RHEA:27401"/>
        <dbReference type="ChEBI" id="CHEBI:59350"/>
        <dbReference type="ChEBI" id="CHEBI:59353"/>
        <dbReference type="EC" id="5.99.1.4"/>
    </reaction>
</comment>
<reference evidence="4 5" key="1">
    <citation type="submission" date="2016-02" db="EMBL/GenBank/DDBJ databases">
        <title>Draft genome sequence of the strain BR 10247T Bradyrhizobium neotropicale isolated from nodules of Centrolobium paraense.</title>
        <authorList>
            <person name="Simoes-Araujo J.L."/>
            <person name="Barauna A.C."/>
            <person name="Silva K."/>
            <person name="Zilli J.E."/>
        </authorList>
    </citation>
    <scope>NUCLEOTIDE SEQUENCE [LARGE SCALE GENOMIC DNA]</scope>
    <source>
        <strain evidence="4 5">BR 10247</strain>
    </source>
</reference>